<evidence type="ECO:0000256" key="1">
    <source>
        <dbReference type="SAM" id="Phobius"/>
    </source>
</evidence>
<keyword evidence="1" id="KW-0472">Membrane</keyword>
<evidence type="ECO:0000313" key="3">
    <source>
        <dbReference type="Proteomes" id="UP000318741"/>
    </source>
</evidence>
<dbReference type="KEGG" id="acaf:CA12_21150"/>
<evidence type="ECO:0000313" key="2">
    <source>
        <dbReference type="EMBL" id="QDT16017.1"/>
    </source>
</evidence>
<gene>
    <name evidence="2" type="ORF">CA12_21150</name>
</gene>
<organism evidence="2 3">
    <name type="scientific">Alienimonas californiensis</name>
    <dbReference type="NCBI Taxonomy" id="2527989"/>
    <lineage>
        <taxon>Bacteria</taxon>
        <taxon>Pseudomonadati</taxon>
        <taxon>Planctomycetota</taxon>
        <taxon>Planctomycetia</taxon>
        <taxon>Planctomycetales</taxon>
        <taxon>Planctomycetaceae</taxon>
        <taxon>Alienimonas</taxon>
    </lineage>
</organism>
<reference evidence="2 3" key="1">
    <citation type="submission" date="2019-02" db="EMBL/GenBank/DDBJ databases">
        <title>Deep-cultivation of Planctomycetes and their phenomic and genomic characterization uncovers novel biology.</title>
        <authorList>
            <person name="Wiegand S."/>
            <person name="Jogler M."/>
            <person name="Boedeker C."/>
            <person name="Pinto D."/>
            <person name="Vollmers J."/>
            <person name="Rivas-Marin E."/>
            <person name="Kohn T."/>
            <person name="Peeters S.H."/>
            <person name="Heuer A."/>
            <person name="Rast P."/>
            <person name="Oberbeckmann S."/>
            <person name="Bunk B."/>
            <person name="Jeske O."/>
            <person name="Meyerdierks A."/>
            <person name="Storesund J.E."/>
            <person name="Kallscheuer N."/>
            <person name="Luecker S."/>
            <person name="Lage O.M."/>
            <person name="Pohl T."/>
            <person name="Merkel B.J."/>
            <person name="Hornburger P."/>
            <person name="Mueller R.-W."/>
            <person name="Bruemmer F."/>
            <person name="Labrenz M."/>
            <person name="Spormann A.M."/>
            <person name="Op den Camp H."/>
            <person name="Overmann J."/>
            <person name="Amann R."/>
            <person name="Jetten M.S.M."/>
            <person name="Mascher T."/>
            <person name="Medema M.H."/>
            <person name="Devos D.P."/>
            <person name="Kaster A.-K."/>
            <person name="Ovreas L."/>
            <person name="Rohde M."/>
            <person name="Galperin M.Y."/>
            <person name="Jogler C."/>
        </authorList>
    </citation>
    <scope>NUCLEOTIDE SEQUENCE [LARGE SCALE GENOMIC DNA]</scope>
    <source>
        <strain evidence="2 3">CA12</strain>
    </source>
</reference>
<dbReference type="AlphaFoldDB" id="A0A517P9G0"/>
<name>A0A517P9G0_9PLAN</name>
<proteinExistence type="predicted"/>
<protein>
    <submittedName>
        <fullName evidence="2">Uncharacterized protein</fullName>
    </submittedName>
</protein>
<dbReference type="RefSeq" id="WP_145358897.1">
    <property type="nucleotide sequence ID" value="NZ_CP036265.1"/>
</dbReference>
<keyword evidence="1" id="KW-1133">Transmembrane helix</keyword>
<feature type="transmembrane region" description="Helical" evidence="1">
    <location>
        <begin position="24"/>
        <end position="46"/>
    </location>
</feature>
<sequence>MATPKQRRNEHLARNARSAPRKRLIGALTGGPLGLLAPIVAVLVWAALDGGWEEHGLQPEGGTGALVTGLLMLAIGVGFPVGLLGAMLARRLRTSRGASWGDAATAFVGAYLAGALAAAVVGLLFVA</sequence>
<dbReference type="EMBL" id="CP036265">
    <property type="protein sequence ID" value="QDT16017.1"/>
    <property type="molecule type" value="Genomic_DNA"/>
</dbReference>
<accession>A0A517P9G0</accession>
<keyword evidence="1" id="KW-0812">Transmembrane</keyword>
<keyword evidence="3" id="KW-1185">Reference proteome</keyword>
<feature type="transmembrane region" description="Helical" evidence="1">
    <location>
        <begin position="100"/>
        <end position="126"/>
    </location>
</feature>
<feature type="transmembrane region" description="Helical" evidence="1">
    <location>
        <begin position="66"/>
        <end position="88"/>
    </location>
</feature>
<dbReference type="Proteomes" id="UP000318741">
    <property type="component" value="Chromosome"/>
</dbReference>